<dbReference type="InterPro" id="IPR001431">
    <property type="entry name" value="Pept_M16_Zn_BS"/>
</dbReference>
<dbReference type="InterPro" id="IPR050626">
    <property type="entry name" value="Peptidase_M16"/>
</dbReference>
<sequence>MIKKTLLGTSTLLSVLALTACVSSSIEKTHSTSVSKHSVQSSTSGIKVTKSETDQREYEYIQLDNQLKIMLVSDPTLERSAVALAVGVGSYHENDGFWGMAHYLEHMLFLGTEKFPVPGEYSKFISKNGGSSNAYTDMEHTNYMSAVKDNAYEELLARFSDYFKKPLLLPEYADKERNAVHSEWSMKGVSDGVILGELNGLSLNPKHPVSRFTWGNLDTLTDQSGKTLHQALTEFYEQHYSANRMTASLVSPRSISELKQLAKQYFGDIPDKNLPSPKITIPALTEKESGKIVRYQPQKDVKWLQMRFTIDNNIGEYKSKPNEYLSYLINSQMPGTLSATLREQGLVESIGSYDDPAAFMSQGEFVIYAYLTDSGVKQQGKIIASVMQYLDLIKQQGIEKKYYQEIKQSLANSFRFQEKYNEYSYASNIAAQLLFYPPESALSHAYEYTQFDAAAIQQVLSQLSLDNVRLFYIDQSQPVDTPMTYFKGQYSIDDITPQMKENWKKSASNINLKLPSYNRLMPENFELVDKKYIEKPQRVYQNNSTEVYLGHSEYFDKPKGLLKVELNSGLAYQSVANQLSQLVLQQAITTELTGISAEASAAGMSLSIGTGSGISLYSNGFSDRQFELLLEVLSKIKTFKLTESEFQVALSTVKSNLENLKKDTLLSQTFSQYRELLNKNVFASDTLLENISSIKPQQVDRLLNALLKEARVKVFAFGNYQSDELTQFTKNLESILPSDRQVKDYFKTDYVQLDANDSYHLNLDAPQNDTALVDSYWQPHTWQNDAAGRVLRSAISRDMFEQLRTQEQLGYSVGFYSSRYDQQISYAWYIQTPVKGPKAVMARIKAFQQQQNAVIQQMTLSEFEVHRESVLVKLTAKPKNISEEAAYLLTDWSLENDNFDSKQALIDAVKSLKLSDIQQLYSKIINRQNMGHLLVQIRGANFKATEFTLPKNSLQIKSVVQFKNKN</sequence>
<dbReference type="InterPro" id="IPR032632">
    <property type="entry name" value="Peptidase_M16_M"/>
</dbReference>
<dbReference type="PROSITE" id="PS51257">
    <property type="entry name" value="PROKAR_LIPOPROTEIN"/>
    <property type="match status" value="1"/>
</dbReference>
<dbReference type="Pfam" id="PF05193">
    <property type="entry name" value="Peptidase_M16_C"/>
    <property type="match status" value="1"/>
</dbReference>
<evidence type="ECO:0000313" key="1">
    <source>
        <dbReference type="EMBL" id="MET1257062.1"/>
    </source>
</evidence>
<keyword evidence="2" id="KW-1185">Reference proteome</keyword>
<reference evidence="1 2" key="1">
    <citation type="submission" date="2024-06" db="EMBL/GenBank/DDBJ databases">
        <authorList>
            <person name="Li F."/>
        </authorList>
    </citation>
    <scope>NUCLEOTIDE SEQUENCE [LARGE SCALE GENOMIC DNA]</scope>
    <source>
        <strain evidence="1 2">GXAS 311</strain>
    </source>
</reference>
<accession>A0ABV2BZW4</accession>
<name>A0ABV2BZW4_9GAMM</name>
<dbReference type="SUPFAM" id="SSF63411">
    <property type="entry name" value="LuxS/MPP-like metallohydrolase"/>
    <property type="match status" value="4"/>
</dbReference>
<dbReference type="EMBL" id="JBEVCJ010000033">
    <property type="protein sequence ID" value="MET1257062.1"/>
    <property type="molecule type" value="Genomic_DNA"/>
</dbReference>
<dbReference type="Pfam" id="PF22456">
    <property type="entry name" value="PqqF-like_C_4"/>
    <property type="match status" value="1"/>
</dbReference>
<comment type="caution">
    <text evidence="1">The sequence shown here is derived from an EMBL/GenBank/DDBJ whole genome shotgun (WGS) entry which is preliminary data.</text>
</comment>
<dbReference type="Gene3D" id="3.30.830.10">
    <property type="entry name" value="Metalloenzyme, LuxS/M16 peptidase-like"/>
    <property type="match status" value="4"/>
</dbReference>
<dbReference type="InterPro" id="IPR054734">
    <property type="entry name" value="PqqF-like_C_4"/>
</dbReference>
<proteinExistence type="predicted"/>
<dbReference type="PANTHER" id="PTHR43690:SF18">
    <property type="entry name" value="INSULIN-DEGRADING ENZYME-RELATED"/>
    <property type="match status" value="1"/>
</dbReference>
<dbReference type="Proteomes" id="UP001548189">
    <property type="component" value="Unassembled WGS sequence"/>
</dbReference>
<evidence type="ECO:0000313" key="2">
    <source>
        <dbReference type="Proteomes" id="UP001548189"/>
    </source>
</evidence>
<dbReference type="InterPro" id="IPR011765">
    <property type="entry name" value="Pept_M16_N"/>
</dbReference>
<dbReference type="Pfam" id="PF00675">
    <property type="entry name" value="Peptidase_M16"/>
    <property type="match status" value="1"/>
</dbReference>
<dbReference type="PROSITE" id="PS00143">
    <property type="entry name" value="INSULINASE"/>
    <property type="match status" value="1"/>
</dbReference>
<dbReference type="Pfam" id="PF16187">
    <property type="entry name" value="Peptidase_M16_M"/>
    <property type="match status" value="1"/>
</dbReference>
<dbReference type="InterPro" id="IPR011249">
    <property type="entry name" value="Metalloenz_LuxS/M16"/>
</dbReference>
<protein>
    <submittedName>
        <fullName evidence="1">Insulinase family protein</fullName>
    </submittedName>
</protein>
<gene>
    <name evidence="1" type="ORF">ABVT43_18105</name>
</gene>
<dbReference type="InterPro" id="IPR007863">
    <property type="entry name" value="Peptidase_M16_C"/>
</dbReference>
<organism evidence="1 2">
    <name type="scientific">Aliikangiella maris</name>
    <dbReference type="NCBI Taxonomy" id="3162458"/>
    <lineage>
        <taxon>Bacteria</taxon>
        <taxon>Pseudomonadati</taxon>
        <taxon>Pseudomonadota</taxon>
        <taxon>Gammaproteobacteria</taxon>
        <taxon>Oceanospirillales</taxon>
        <taxon>Pleioneaceae</taxon>
        <taxon>Aliikangiella</taxon>
    </lineage>
</organism>
<dbReference type="PANTHER" id="PTHR43690">
    <property type="entry name" value="NARDILYSIN"/>
    <property type="match status" value="1"/>
</dbReference>